<evidence type="ECO:0000313" key="2">
    <source>
        <dbReference type="EMBL" id="GBQ08157.1"/>
    </source>
</evidence>
<dbReference type="NCBIfam" id="TIGR02273">
    <property type="entry name" value="16S_RimM"/>
    <property type="match status" value="1"/>
</dbReference>
<dbReference type="PANTHER" id="PTHR33692:SF1">
    <property type="entry name" value="RIBOSOME MATURATION FACTOR RIMM"/>
    <property type="match status" value="1"/>
</dbReference>
<dbReference type="Gene3D" id="2.30.30.240">
    <property type="entry name" value="PRC-barrel domain"/>
    <property type="match status" value="1"/>
</dbReference>
<dbReference type="PANTHER" id="PTHR33692">
    <property type="entry name" value="RIBOSOME MATURATION FACTOR RIMM"/>
    <property type="match status" value="1"/>
</dbReference>
<dbReference type="Pfam" id="PF24986">
    <property type="entry name" value="PRC_RimM"/>
    <property type="match status" value="1"/>
</dbReference>
<dbReference type="InterPro" id="IPR011961">
    <property type="entry name" value="RimM"/>
</dbReference>
<accession>A0ABQ0P0S0</accession>
<gene>
    <name evidence="2" type="ORF">AA15669_1673</name>
</gene>
<keyword evidence="3" id="KW-1185">Reference proteome</keyword>
<feature type="domain" description="Ribosome maturation factor RimM PRC barrel" evidence="1">
    <location>
        <begin position="68"/>
        <end position="129"/>
    </location>
</feature>
<evidence type="ECO:0000313" key="3">
    <source>
        <dbReference type="Proteomes" id="UP001062901"/>
    </source>
</evidence>
<dbReference type="Proteomes" id="UP001062901">
    <property type="component" value="Unassembled WGS sequence"/>
</dbReference>
<reference evidence="2" key="1">
    <citation type="submission" date="2013-04" db="EMBL/GenBank/DDBJ databases">
        <title>The genome sequencing project of 58 acetic acid bacteria.</title>
        <authorList>
            <person name="Okamoto-Kainuma A."/>
            <person name="Ishikawa M."/>
            <person name="Umino S."/>
            <person name="Koizumi Y."/>
            <person name="Shiwa Y."/>
            <person name="Yoshikawa H."/>
            <person name="Matsutani M."/>
            <person name="Matsushita K."/>
        </authorList>
    </citation>
    <scope>NUCLEOTIDE SEQUENCE</scope>
    <source>
        <strain evidence="2">DSM 15669</strain>
    </source>
</reference>
<comment type="caution">
    <text evidence="2">The sequence shown here is derived from an EMBL/GenBank/DDBJ whole genome shotgun (WGS) entry which is preliminary data.</text>
</comment>
<sequence length="145" mass="15840">MVEDIGALHDEYGGQWHVRWKAPGIAALLDADGQALPDRNAAEKLVNRRLYAVREALPETDDEEFYHVDLLGMEAVLSSGEGLGVVTKVHDYGAGTSLELESGQIIPFTLACVPEIDRKANRLVVELPEMVEVEGDLSGDVKIRS</sequence>
<name>A0ABQ0P0S0_9PROT</name>
<dbReference type="SUPFAM" id="SSF50346">
    <property type="entry name" value="PRC-barrel domain"/>
    <property type="match status" value="1"/>
</dbReference>
<proteinExistence type="predicted"/>
<dbReference type="InterPro" id="IPR011033">
    <property type="entry name" value="PRC_barrel-like_sf"/>
</dbReference>
<dbReference type="EMBL" id="BAQD01000070">
    <property type="protein sequence ID" value="GBQ08157.1"/>
    <property type="molecule type" value="Genomic_DNA"/>
</dbReference>
<evidence type="ECO:0000259" key="1">
    <source>
        <dbReference type="Pfam" id="PF24986"/>
    </source>
</evidence>
<protein>
    <submittedName>
        <fullName evidence="2">Ribosomal RNA small subunit 16S rRNA processing protein RimM</fullName>
    </submittedName>
</protein>
<organism evidence="2 3">
    <name type="scientific">Saccharibacter floricola DSM 15669</name>
    <dbReference type="NCBI Taxonomy" id="1123227"/>
    <lineage>
        <taxon>Bacteria</taxon>
        <taxon>Pseudomonadati</taxon>
        <taxon>Pseudomonadota</taxon>
        <taxon>Alphaproteobacteria</taxon>
        <taxon>Acetobacterales</taxon>
        <taxon>Acetobacteraceae</taxon>
        <taxon>Saccharibacter</taxon>
    </lineage>
</organism>
<dbReference type="InterPro" id="IPR056792">
    <property type="entry name" value="PRC_RimM"/>
</dbReference>